<sequence>MSAKNVRQFIQQIVGDMWNLPLTAKVMQVDGETCSIKLPSGLELDRVRLKATQTEKEQKIMLTPRIGSDVLVFSQSGDLNNLFVIQINEVEKIEILNDDLQLVLDDQLHIEVSGVNLGQTLEQLCETLKTLTVSTGVGPSGTPLPPTQQKVAQLEQNFKTIFK</sequence>
<dbReference type="RefSeq" id="WP_115092720.1">
    <property type="nucleotide sequence ID" value="NZ_CP068107.1"/>
</dbReference>
<proteinExistence type="predicted"/>
<evidence type="ECO:0000313" key="1">
    <source>
        <dbReference type="EMBL" id="STZ70180.1"/>
    </source>
</evidence>
<protein>
    <submittedName>
        <fullName evidence="1">Uncharacterized protein</fullName>
    </submittedName>
</protein>
<evidence type="ECO:0000313" key="2">
    <source>
        <dbReference type="Proteomes" id="UP000255024"/>
    </source>
</evidence>
<keyword evidence="2" id="KW-1185">Reference proteome</keyword>
<dbReference type="AlphaFoldDB" id="A0A378U6S8"/>
<reference evidence="1 2" key="1">
    <citation type="submission" date="2018-06" db="EMBL/GenBank/DDBJ databases">
        <authorList>
            <consortium name="Pathogen Informatics"/>
            <person name="Doyle S."/>
        </authorList>
    </citation>
    <scope>NUCLEOTIDE SEQUENCE [LARGE SCALE GENOMIC DNA]</scope>
    <source>
        <strain evidence="1 2">NCTC11179</strain>
    </source>
</reference>
<gene>
    <name evidence="1" type="ORF">NCTC11179_03713</name>
</gene>
<organism evidence="1 2">
    <name type="scientific">Myroides odoratus</name>
    <name type="common">Flavobacterium odoratum</name>
    <dbReference type="NCBI Taxonomy" id="256"/>
    <lineage>
        <taxon>Bacteria</taxon>
        <taxon>Pseudomonadati</taxon>
        <taxon>Bacteroidota</taxon>
        <taxon>Flavobacteriia</taxon>
        <taxon>Flavobacteriales</taxon>
        <taxon>Flavobacteriaceae</taxon>
        <taxon>Myroides</taxon>
    </lineage>
</organism>
<accession>A0A378U6S8</accession>
<dbReference type="Proteomes" id="UP000255024">
    <property type="component" value="Unassembled WGS sequence"/>
</dbReference>
<name>A0A378U6S8_MYROD</name>
<dbReference type="EMBL" id="UGQL01000002">
    <property type="protein sequence ID" value="STZ70180.1"/>
    <property type="molecule type" value="Genomic_DNA"/>
</dbReference>